<dbReference type="Gene3D" id="3.30.460.90">
    <property type="match status" value="1"/>
</dbReference>
<keyword evidence="1" id="KW-0614">Plasmid</keyword>
<dbReference type="AlphaFoldDB" id="A0A1S6KKQ1"/>
<dbReference type="EMBL" id="KY216144">
    <property type="protein sequence ID" value="AQT19061.1"/>
    <property type="molecule type" value="Genomic_DNA"/>
</dbReference>
<gene>
    <name evidence="1" type="ORF">pRCH51-3_00037</name>
</gene>
<dbReference type="GO" id="GO:0016740">
    <property type="term" value="F:transferase activity"/>
    <property type="evidence" value="ECO:0007669"/>
    <property type="project" value="UniProtKB-KW"/>
</dbReference>
<accession>A0A1S6KKQ1</accession>
<reference evidence="1" key="1">
    <citation type="submission" date="2016-11" db="EMBL/GenBank/DDBJ databases">
        <title>RCH51 a multiply antibiotic resistant Acinetobacter baumannii ST103IP isolate carries resistance genes in three plasmids including a novel potentially conjugative plasmid carrying oxa235 in transposon Tn6252.</title>
        <authorList>
            <person name="Hamidian M."/>
            <person name="Nigro S.J."/>
            <person name="Hartstein R.M."/>
            <person name="Hall R.M."/>
        </authorList>
    </citation>
    <scope>NUCLEOTIDE SEQUENCE</scope>
    <source>
        <strain evidence="1">RCH51</strain>
        <plasmid evidence="1">pRCH51-3</plasmid>
    </source>
</reference>
<organism evidence="1">
    <name type="scientific">Acinetobacter baumannii</name>
    <dbReference type="NCBI Taxonomy" id="470"/>
    <lineage>
        <taxon>Bacteria</taxon>
        <taxon>Pseudomonadati</taxon>
        <taxon>Pseudomonadota</taxon>
        <taxon>Gammaproteobacteria</taxon>
        <taxon>Moraxellales</taxon>
        <taxon>Moraxellaceae</taxon>
        <taxon>Acinetobacter</taxon>
        <taxon>Acinetobacter calcoaceticus/baumannii complex</taxon>
    </lineage>
</organism>
<keyword evidence="1" id="KW-0808">Transferase</keyword>
<protein>
    <submittedName>
        <fullName evidence="1">Putative nucleotidyltransferase</fullName>
    </submittedName>
</protein>
<dbReference type="RefSeq" id="WP_111818458.1">
    <property type="nucleotide sequence ID" value="NZ_CP051870.1"/>
</dbReference>
<sequence length="336" mass="38613">MATTVISAFNDFQKNIVNLDSATSSTARNSRNWLLDQISNFPENNDNFPNLYPEIDIGFGSFARKTKTRPLDDIDLMVGIKADGCTYYERSWDDIELKFPENYSGKLKKYAKTLDSSGLSSTRITNAFKSELSKVSQYSSAEIKRDGEAATLKLKSYTWNFDIVPCFLTSPDSDGNSYYLIPNRSGNWKKTNPKTDRDRLSAVNQNQSGNVLNVIRILKYWKQEKRVNIGSYLLEAMILYYYESKPNNTCSEYVDLELENVFNYLANSIINTVADPKNIQSNINDIDYYSRYSLSEKFKTFAQLSRDARQLENEGKDKESINTWKKVFGYNFPDYG</sequence>
<proteinExistence type="predicted"/>
<name>A0A1S6KKQ1_ACIBA</name>
<geneLocation type="plasmid" evidence="1">
    <name>pRCH51-3</name>
</geneLocation>
<evidence type="ECO:0000313" key="1">
    <source>
        <dbReference type="EMBL" id="AQT19061.1"/>
    </source>
</evidence>